<dbReference type="InterPro" id="IPR050469">
    <property type="entry name" value="Diguanylate_Cyclase"/>
</dbReference>
<evidence type="ECO:0000256" key="1">
    <source>
        <dbReference type="ARBA" id="ARBA00012528"/>
    </source>
</evidence>
<protein>
    <recommendedName>
        <fullName evidence="1">diguanylate cyclase</fullName>
        <ecNumber evidence="1">2.7.7.65</ecNumber>
    </recommendedName>
</protein>
<dbReference type="PANTHER" id="PTHR45138">
    <property type="entry name" value="REGULATORY COMPONENTS OF SENSORY TRANSDUCTION SYSTEM"/>
    <property type="match status" value="1"/>
</dbReference>
<sequence>MRLATITNWAYGATLVLTVAAGGTMLLASSAQEKERAAVAQRYLLDKATGVTVEDIYTLSDQARQYIITGDPAHVIAYRHEQAALGSVESRIGKIRDAGADPRELHALRQALQWIDTLQDEQRNAIASYQRGDATRARKILFGPEYERELGHVRTLVDRFQSRLDQRTNEDVHAATALARTLRTVSEIVLAITGLLFLCVLYFVFKQRVLRPVVRLSDVVGRLAEQDYDVEPPDYQRVDEIGDMAEAFEIFRQNGIARQRLEAERDQDRSIRDLLSRMTQRMQGADTVSDLKAVVQRFAPEIAPDLAGRLYLFDPQRNAMVECCDWQSPIHSRDSFAPMACWALRRNMPHRPVGATIDIPCDHIDSNHIIDSICLPLTAQREMLGLLYFEPASEFDGIVKTSDTYLKMLAENIGLALANLRLRDALRQMAMADPLTGLANRRQFDAIFTEKLLESERLQQPLSCVMVDIDHFKHVNDTFGHDAGDAVLKAVAKVLDQAVREEGQAFRYGGEEFVLLLPGLDADQALERAETIRHRVGTIQVSHDGKDLDTVTVSAGVATIPTHTSSERLVRTADAALYRAKKEGRNRVVVAQPRRAESAA</sequence>
<dbReference type="FunFam" id="3.30.70.270:FF:000001">
    <property type="entry name" value="Diguanylate cyclase domain protein"/>
    <property type="match status" value="1"/>
</dbReference>
<dbReference type="InterPro" id="IPR003660">
    <property type="entry name" value="HAMP_dom"/>
</dbReference>
<dbReference type="EMBL" id="JACIJI010000001">
    <property type="protein sequence ID" value="MBB5717407.1"/>
    <property type="molecule type" value="Genomic_DNA"/>
</dbReference>
<dbReference type="Gene3D" id="6.10.340.10">
    <property type="match status" value="1"/>
</dbReference>
<feature type="domain" description="HAMP" evidence="4">
    <location>
        <begin position="207"/>
        <end position="260"/>
    </location>
</feature>
<dbReference type="Pfam" id="PF00672">
    <property type="entry name" value="HAMP"/>
    <property type="match status" value="1"/>
</dbReference>
<dbReference type="NCBIfam" id="TIGR00254">
    <property type="entry name" value="GGDEF"/>
    <property type="match status" value="1"/>
</dbReference>
<dbReference type="PANTHER" id="PTHR45138:SF9">
    <property type="entry name" value="DIGUANYLATE CYCLASE DGCM-RELATED"/>
    <property type="match status" value="1"/>
</dbReference>
<dbReference type="SMART" id="SM00304">
    <property type="entry name" value="HAMP"/>
    <property type="match status" value="1"/>
</dbReference>
<dbReference type="GO" id="GO:0043709">
    <property type="term" value="P:cell adhesion involved in single-species biofilm formation"/>
    <property type="evidence" value="ECO:0007669"/>
    <property type="project" value="TreeGrafter"/>
</dbReference>
<dbReference type="CDD" id="cd01949">
    <property type="entry name" value="GGDEF"/>
    <property type="match status" value="1"/>
</dbReference>
<dbReference type="AlphaFoldDB" id="A0A840YV22"/>
<dbReference type="Gene3D" id="3.30.70.270">
    <property type="match status" value="1"/>
</dbReference>
<name>A0A840YV22_9SPHN</name>
<feature type="transmembrane region" description="Helical" evidence="3">
    <location>
        <begin position="6"/>
        <end position="28"/>
    </location>
</feature>
<dbReference type="GO" id="GO:0052621">
    <property type="term" value="F:diguanylate cyclase activity"/>
    <property type="evidence" value="ECO:0007669"/>
    <property type="project" value="UniProtKB-EC"/>
</dbReference>
<evidence type="ECO:0000313" key="7">
    <source>
        <dbReference type="Proteomes" id="UP000554342"/>
    </source>
</evidence>
<organism evidence="6 7">
    <name type="scientific">Stakelama sediminis</name>
    <dbReference type="NCBI Taxonomy" id="463200"/>
    <lineage>
        <taxon>Bacteria</taxon>
        <taxon>Pseudomonadati</taxon>
        <taxon>Pseudomonadota</taxon>
        <taxon>Alphaproteobacteria</taxon>
        <taxon>Sphingomonadales</taxon>
        <taxon>Sphingomonadaceae</taxon>
        <taxon>Stakelama</taxon>
    </lineage>
</organism>
<dbReference type="Proteomes" id="UP000554342">
    <property type="component" value="Unassembled WGS sequence"/>
</dbReference>
<dbReference type="SUPFAM" id="SSF55781">
    <property type="entry name" value="GAF domain-like"/>
    <property type="match status" value="1"/>
</dbReference>
<dbReference type="GO" id="GO:0005886">
    <property type="term" value="C:plasma membrane"/>
    <property type="evidence" value="ECO:0007669"/>
    <property type="project" value="TreeGrafter"/>
</dbReference>
<reference evidence="6 7" key="1">
    <citation type="submission" date="2020-08" db="EMBL/GenBank/DDBJ databases">
        <title>Genomic Encyclopedia of Type Strains, Phase IV (KMG-IV): sequencing the most valuable type-strain genomes for metagenomic binning, comparative biology and taxonomic classification.</title>
        <authorList>
            <person name="Goeker M."/>
        </authorList>
    </citation>
    <scope>NUCLEOTIDE SEQUENCE [LARGE SCALE GENOMIC DNA]</scope>
    <source>
        <strain evidence="6 7">DSM 27203</strain>
    </source>
</reference>
<dbReference type="CDD" id="cd06225">
    <property type="entry name" value="HAMP"/>
    <property type="match status" value="1"/>
</dbReference>
<dbReference type="InterPro" id="IPR000160">
    <property type="entry name" value="GGDEF_dom"/>
</dbReference>
<dbReference type="GO" id="GO:1902201">
    <property type="term" value="P:negative regulation of bacterial-type flagellum-dependent cell motility"/>
    <property type="evidence" value="ECO:0007669"/>
    <property type="project" value="TreeGrafter"/>
</dbReference>
<proteinExistence type="predicted"/>
<keyword evidence="3" id="KW-0812">Transmembrane</keyword>
<dbReference type="PROSITE" id="PS50887">
    <property type="entry name" value="GGDEF"/>
    <property type="match status" value="1"/>
</dbReference>
<gene>
    <name evidence="6" type="ORF">FHR23_000314</name>
</gene>
<evidence type="ECO:0000259" key="4">
    <source>
        <dbReference type="PROSITE" id="PS50885"/>
    </source>
</evidence>
<accession>A0A840YV22</accession>
<dbReference type="SMART" id="SM00065">
    <property type="entry name" value="GAF"/>
    <property type="match status" value="1"/>
</dbReference>
<feature type="domain" description="GGDEF" evidence="5">
    <location>
        <begin position="460"/>
        <end position="593"/>
    </location>
</feature>
<evidence type="ECO:0000259" key="5">
    <source>
        <dbReference type="PROSITE" id="PS50887"/>
    </source>
</evidence>
<dbReference type="InterPro" id="IPR043128">
    <property type="entry name" value="Rev_trsase/Diguanyl_cyclase"/>
</dbReference>
<dbReference type="SUPFAM" id="SSF55073">
    <property type="entry name" value="Nucleotide cyclase"/>
    <property type="match status" value="1"/>
</dbReference>
<evidence type="ECO:0000256" key="3">
    <source>
        <dbReference type="SAM" id="Phobius"/>
    </source>
</evidence>
<dbReference type="GO" id="GO:0007165">
    <property type="term" value="P:signal transduction"/>
    <property type="evidence" value="ECO:0007669"/>
    <property type="project" value="InterPro"/>
</dbReference>
<dbReference type="RefSeq" id="WP_184001182.1">
    <property type="nucleotide sequence ID" value="NZ_BAABIF010000004.1"/>
</dbReference>
<keyword evidence="7" id="KW-1185">Reference proteome</keyword>
<feature type="transmembrane region" description="Helical" evidence="3">
    <location>
        <begin position="188"/>
        <end position="205"/>
    </location>
</feature>
<evidence type="ECO:0000313" key="6">
    <source>
        <dbReference type="EMBL" id="MBB5717407.1"/>
    </source>
</evidence>
<dbReference type="Gene3D" id="3.30.450.40">
    <property type="match status" value="1"/>
</dbReference>
<dbReference type="Pfam" id="PF00990">
    <property type="entry name" value="GGDEF"/>
    <property type="match status" value="1"/>
</dbReference>
<dbReference type="InterPro" id="IPR029787">
    <property type="entry name" value="Nucleotide_cyclase"/>
</dbReference>
<dbReference type="InterPro" id="IPR029016">
    <property type="entry name" value="GAF-like_dom_sf"/>
</dbReference>
<comment type="caution">
    <text evidence="6">The sequence shown here is derived from an EMBL/GenBank/DDBJ whole genome shotgun (WGS) entry which is preliminary data.</text>
</comment>
<dbReference type="PROSITE" id="PS50885">
    <property type="entry name" value="HAMP"/>
    <property type="match status" value="1"/>
</dbReference>
<dbReference type="EC" id="2.7.7.65" evidence="1"/>
<keyword evidence="3" id="KW-1133">Transmembrane helix</keyword>
<dbReference type="SMART" id="SM00267">
    <property type="entry name" value="GGDEF"/>
    <property type="match status" value="1"/>
</dbReference>
<comment type="catalytic activity">
    <reaction evidence="2">
        <text>2 GTP = 3',3'-c-di-GMP + 2 diphosphate</text>
        <dbReference type="Rhea" id="RHEA:24898"/>
        <dbReference type="ChEBI" id="CHEBI:33019"/>
        <dbReference type="ChEBI" id="CHEBI:37565"/>
        <dbReference type="ChEBI" id="CHEBI:58805"/>
        <dbReference type="EC" id="2.7.7.65"/>
    </reaction>
</comment>
<dbReference type="InterPro" id="IPR003018">
    <property type="entry name" value="GAF"/>
</dbReference>
<keyword evidence="3" id="KW-0472">Membrane</keyword>
<dbReference type="SUPFAM" id="SSF158472">
    <property type="entry name" value="HAMP domain-like"/>
    <property type="match status" value="1"/>
</dbReference>
<evidence type="ECO:0000256" key="2">
    <source>
        <dbReference type="ARBA" id="ARBA00034247"/>
    </source>
</evidence>